<evidence type="ECO:0000256" key="5">
    <source>
        <dbReference type="ARBA" id="ARBA00022741"/>
    </source>
</evidence>
<keyword evidence="8" id="KW-0067">ATP-binding</keyword>
<evidence type="ECO:0000259" key="15">
    <source>
        <dbReference type="PROSITE" id="PS51481"/>
    </source>
</evidence>
<dbReference type="GO" id="GO:0019563">
    <property type="term" value="P:glycerol catabolic process"/>
    <property type="evidence" value="ECO:0007669"/>
    <property type="project" value="TreeGrafter"/>
</dbReference>
<dbReference type="SMART" id="SM01120">
    <property type="entry name" value="Dak2"/>
    <property type="match status" value="1"/>
</dbReference>
<evidence type="ECO:0000256" key="12">
    <source>
        <dbReference type="PIRSR" id="PIRSR612734-2"/>
    </source>
</evidence>
<evidence type="ECO:0000259" key="14">
    <source>
        <dbReference type="PROSITE" id="PS51480"/>
    </source>
</evidence>
<name>A0A9W8A3H0_9FUNG</name>
<feature type="binding site" evidence="12">
    <location>
        <begin position="58"/>
        <end position="61"/>
    </location>
    <ligand>
        <name>substrate</name>
    </ligand>
</feature>
<comment type="caution">
    <text evidence="16">The sequence shown here is derived from an EMBL/GenBank/DDBJ whole genome shotgun (WGS) entry which is preliminary data.</text>
</comment>
<keyword evidence="6 16" id="KW-0418">Kinase</keyword>
<reference evidence="16" key="1">
    <citation type="submission" date="2022-07" db="EMBL/GenBank/DDBJ databases">
        <title>Phylogenomic reconstructions and comparative analyses of Kickxellomycotina fungi.</title>
        <authorList>
            <person name="Reynolds N.K."/>
            <person name="Stajich J.E."/>
            <person name="Barry K."/>
            <person name="Grigoriev I.V."/>
            <person name="Crous P."/>
            <person name="Smith M.E."/>
        </authorList>
    </citation>
    <scope>NUCLEOTIDE SEQUENCE</scope>
    <source>
        <strain evidence="16">NBRC 100468</strain>
    </source>
</reference>
<comment type="pathway">
    <text evidence="2">Polyol metabolism; glycerol fermentation; glycerone phosphate from glycerol (oxidative route): step 2/2.</text>
</comment>
<keyword evidence="4" id="KW-0808">Transferase</keyword>
<feature type="binding site" evidence="12">
    <location>
        <position position="110"/>
    </location>
    <ligand>
        <name>substrate</name>
    </ligand>
</feature>
<dbReference type="InterPro" id="IPR036117">
    <property type="entry name" value="DhaL_dom_sf"/>
</dbReference>
<proteinExistence type="inferred from homology"/>
<dbReference type="FunFam" id="3.40.50.10440:FF:000001">
    <property type="entry name" value="Dihydroxyacetone kinase, DhaK subunit"/>
    <property type="match status" value="1"/>
</dbReference>
<dbReference type="Proteomes" id="UP001150538">
    <property type="component" value="Unassembled WGS sequence"/>
</dbReference>
<dbReference type="OrthoDB" id="1724672at2759"/>
<dbReference type="Pfam" id="PF02733">
    <property type="entry name" value="Dak1"/>
    <property type="match status" value="1"/>
</dbReference>
<keyword evidence="5" id="KW-0547">Nucleotide-binding</keyword>
<feature type="active site" description="Tele-hemiaminal-histidine intermediate" evidence="11">
    <location>
        <position position="240"/>
    </location>
</feature>
<evidence type="ECO:0000256" key="10">
    <source>
        <dbReference type="ARBA" id="ARBA00048898"/>
    </source>
</evidence>
<dbReference type="NCBIfam" id="TIGR02361">
    <property type="entry name" value="dak_ATP"/>
    <property type="match status" value="1"/>
</dbReference>
<evidence type="ECO:0000256" key="11">
    <source>
        <dbReference type="PIRSR" id="PIRSR612734-1"/>
    </source>
</evidence>
<evidence type="ECO:0000256" key="13">
    <source>
        <dbReference type="SAM" id="MobiDB-lite"/>
    </source>
</evidence>
<feature type="domain" description="DhaL" evidence="14">
    <location>
        <begin position="399"/>
        <end position="602"/>
    </location>
</feature>
<comment type="catalytic activity">
    <reaction evidence="9">
        <text>D-glyceraldehyde + ATP = D-glyceraldehyde 3-phosphate + ADP + H(+)</text>
        <dbReference type="Rhea" id="RHEA:13941"/>
        <dbReference type="ChEBI" id="CHEBI:15378"/>
        <dbReference type="ChEBI" id="CHEBI:17378"/>
        <dbReference type="ChEBI" id="CHEBI:30616"/>
        <dbReference type="ChEBI" id="CHEBI:59776"/>
        <dbReference type="ChEBI" id="CHEBI:456216"/>
        <dbReference type="EC" id="2.7.1.28"/>
    </reaction>
</comment>
<protein>
    <submittedName>
        <fullName evidence="16">Dihydroxyacetone kinase 2</fullName>
    </submittedName>
</protein>
<keyword evidence="17" id="KW-1185">Reference proteome</keyword>
<evidence type="ECO:0000256" key="1">
    <source>
        <dbReference type="ARBA" id="ARBA00003264"/>
    </source>
</evidence>
<dbReference type="PROSITE" id="PS51480">
    <property type="entry name" value="DHAL"/>
    <property type="match status" value="1"/>
</dbReference>
<feature type="domain" description="DhaK" evidence="15">
    <location>
        <begin position="10"/>
        <end position="363"/>
    </location>
</feature>
<sequence>MADGKHFVNESTKLVLESLEGLTLTYPHIALDHKHKVVYVKDVNQVREQQVTLLSGGGAGHEPAHAGYVGPAMLTAAVSGHVFASPTSSQVLACIRRIYSPNHGTLVIVKNYTGDILNFGRAIERFKAERMESSGGSKGQSPPQIEMIVVDDDVGVIDEDDDDKGGVGRRGLAATVLVHKVCGALAATGSCLEEIKRIAKFVVKNSFTIGCALESASVPGGHGKPRQLPSDQLEIGMGIHNEPGFGKGTLKPAHCLIADLVKHMVTSKPWSEIQTREKHSDIVLLANNLGAVSNLEMGLVANEAVKSFSSHHAIKCTRVYTGTYMTGLAMAGISLTALVLPNDVPFRELVLDALDKPAQAPGWVNHPVVKSDDASDQASDAQAETFNADPKDSSSTFKSEWTKVIESGYQSVVKNEPTITRLDTEMGDGDCGEVLLAGATAIHNALESGELYTGGNIWTTIRQISCLVEDSMGGTSGIIYCLFLDGLAQSLASASEGSPVSAESATRLWSEAHPHALQTLYKYTSARPGHRTLIDSLEPFVATFKSTGGDLELSVQKALEGSRETANMKPKRGRAVYTGSNEKSLMDAGAVGLCAVLQGILEGLQQ</sequence>
<dbReference type="AlphaFoldDB" id="A0A9W8A3H0"/>
<dbReference type="Gene3D" id="3.30.1180.20">
    <property type="entry name" value="Dihydroxyacetone kinase, domain 2"/>
    <property type="match status" value="1"/>
</dbReference>
<dbReference type="GO" id="GO:0005829">
    <property type="term" value="C:cytosol"/>
    <property type="evidence" value="ECO:0007669"/>
    <property type="project" value="TreeGrafter"/>
</dbReference>
<evidence type="ECO:0000256" key="4">
    <source>
        <dbReference type="ARBA" id="ARBA00022679"/>
    </source>
</evidence>
<dbReference type="EMBL" id="JANBPU010000016">
    <property type="protein sequence ID" value="KAJ1920251.1"/>
    <property type="molecule type" value="Genomic_DNA"/>
</dbReference>
<evidence type="ECO:0000256" key="6">
    <source>
        <dbReference type="ARBA" id="ARBA00022777"/>
    </source>
</evidence>
<evidence type="ECO:0000256" key="7">
    <source>
        <dbReference type="ARBA" id="ARBA00022798"/>
    </source>
</evidence>
<dbReference type="Gene3D" id="3.40.50.10440">
    <property type="entry name" value="Dihydroxyacetone kinase, domain 1"/>
    <property type="match status" value="1"/>
</dbReference>
<comment type="catalytic activity">
    <reaction evidence="10">
        <text>dihydroxyacetone + ATP = dihydroxyacetone phosphate + ADP + H(+)</text>
        <dbReference type="Rhea" id="RHEA:15773"/>
        <dbReference type="ChEBI" id="CHEBI:15378"/>
        <dbReference type="ChEBI" id="CHEBI:16016"/>
        <dbReference type="ChEBI" id="CHEBI:30616"/>
        <dbReference type="ChEBI" id="CHEBI:57642"/>
        <dbReference type="ChEBI" id="CHEBI:456216"/>
        <dbReference type="EC" id="2.7.1.29"/>
    </reaction>
</comment>
<keyword evidence="7" id="KW-0319">Glycerol metabolism</keyword>
<evidence type="ECO:0000313" key="16">
    <source>
        <dbReference type="EMBL" id="KAJ1920251.1"/>
    </source>
</evidence>
<dbReference type="FunFam" id="3.30.1180.20:FF:000001">
    <property type="entry name" value="Dihydroxyacetone kinase 1"/>
    <property type="match status" value="1"/>
</dbReference>
<feature type="region of interest" description="Disordered" evidence="13">
    <location>
        <begin position="370"/>
        <end position="397"/>
    </location>
</feature>
<dbReference type="Gene3D" id="1.25.40.340">
    <property type="match status" value="1"/>
</dbReference>
<dbReference type="InterPro" id="IPR012734">
    <property type="entry name" value="DhaK_ATP"/>
</dbReference>
<accession>A0A9W8A3H0</accession>
<dbReference type="InterPro" id="IPR004006">
    <property type="entry name" value="DhaK_dom"/>
</dbReference>
<organism evidence="16 17">
    <name type="scientific">Mycoemilia scoparia</name>
    <dbReference type="NCBI Taxonomy" id="417184"/>
    <lineage>
        <taxon>Eukaryota</taxon>
        <taxon>Fungi</taxon>
        <taxon>Fungi incertae sedis</taxon>
        <taxon>Zoopagomycota</taxon>
        <taxon>Kickxellomycotina</taxon>
        <taxon>Kickxellomycetes</taxon>
        <taxon>Kickxellales</taxon>
        <taxon>Kickxellaceae</taxon>
        <taxon>Mycoemilia</taxon>
    </lineage>
</organism>
<dbReference type="PROSITE" id="PS51481">
    <property type="entry name" value="DHAK"/>
    <property type="match status" value="1"/>
</dbReference>
<dbReference type="Pfam" id="PF02734">
    <property type="entry name" value="Dak2"/>
    <property type="match status" value="1"/>
</dbReference>
<gene>
    <name evidence="16" type="primary">DAK2</name>
    <name evidence="16" type="ORF">H4219_001484</name>
</gene>
<evidence type="ECO:0000256" key="9">
    <source>
        <dbReference type="ARBA" id="ARBA00047974"/>
    </source>
</evidence>
<evidence type="ECO:0000313" key="17">
    <source>
        <dbReference type="Proteomes" id="UP001150538"/>
    </source>
</evidence>
<dbReference type="GO" id="GO:0050354">
    <property type="term" value="F:triokinase activity"/>
    <property type="evidence" value="ECO:0007669"/>
    <property type="project" value="UniProtKB-EC"/>
</dbReference>
<evidence type="ECO:0000256" key="3">
    <source>
        <dbReference type="ARBA" id="ARBA00008757"/>
    </source>
</evidence>
<evidence type="ECO:0000256" key="8">
    <source>
        <dbReference type="ARBA" id="ARBA00022840"/>
    </source>
</evidence>
<dbReference type="SUPFAM" id="SSF82549">
    <property type="entry name" value="DAK1/DegV-like"/>
    <property type="match status" value="1"/>
</dbReference>
<dbReference type="InterPro" id="IPR050861">
    <property type="entry name" value="Dihydroxyacetone_Kinase"/>
</dbReference>
<comment type="similarity">
    <text evidence="3">Belongs to the dihydroxyacetone kinase (DAK) family.</text>
</comment>
<dbReference type="GO" id="GO:0004371">
    <property type="term" value="F:glycerone kinase activity"/>
    <property type="evidence" value="ECO:0007669"/>
    <property type="project" value="UniProtKB-EC"/>
</dbReference>
<evidence type="ECO:0000256" key="2">
    <source>
        <dbReference type="ARBA" id="ARBA00004778"/>
    </source>
</evidence>
<comment type="function">
    <text evidence="1">Catalyzes both the phosphorylation of dihydroxyacetone and of glyceraldehyde.</text>
</comment>
<dbReference type="PANTHER" id="PTHR28629">
    <property type="entry name" value="TRIOKINASE/FMN CYCLASE"/>
    <property type="match status" value="1"/>
</dbReference>
<feature type="binding site" evidence="12">
    <location>
        <position position="115"/>
    </location>
    <ligand>
        <name>substrate</name>
    </ligand>
</feature>
<dbReference type="GO" id="GO:0005524">
    <property type="term" value="F:ATP binding"/>
    <property type="evidence" value="ECO:0007669"/>
    <property type="project" value="UniProtKB-KW"/>
</dbReference>
<dbReference type="SUPFAM" id="SSF101473">
    <property type="entry name" value="DhaL-like"/>
    <property type="match status" value="1"/>
</dbReference>
<dbReference type="InterPro" id="IPR004007">
    <property type="entry name" value="DhaL_dom"/>
</dbReference>
<dbReference type="FunFam" id="1.25.40.340:FF:000001">
    <property type="entry name" value="Dihydroxyacetone kinase 1"/>
    <property type="match status" value="1"/>
</dbReference>
<dbReference type="PANTHER" id="PTHR28629:SF4">
    <property type="entry name" value="TRIOKINASE_FMN CYCLASE"/>
    <property type="match status" value="1"/>
</dbReference>